<dbReference type="PANTHER" id="PTHR10534:SF2">
    <property type="entry name" value="PYRIDOXAL KINASE"/>
    <property type="match status" value="1"/>
</dbReference>
<dbReference type="Pfam" id="PF08543">
    <property type="entry name" value="Phos_pyr_kin"/>
    <property type="match status" value="1"/>
</dbReference>
<evidence type="ECO:0000256" key="4">
    <source>
        <dbReference type="ARBA" id="ARBA00022777"/>
    </source>
</evidence>
<dbReference type="GO" id="GO:0005524">
    <property type="term" value="F:ATP binding"/>
    <property type="evidence" value="ECO:0007669"/>
    <property type="project" value="UniProtKB-KW"/>
</dbReference>
<dbReference type="GO" id="GO:0009443">
    <property type="term" value="P:pyridoxal 5'-phosphate salvage"/>
    <property type="evidence" value="ECO:0007669"/>
    <property type="project" value="InterPro"/>
</dbReference>
<evidence type="ECO:0000256" key="2">
    <source>
        <dbReference type="ARBA" id="ARBA00022679"/>
    </source>
</evidence>
<keyword evidence="3" id="KW-0547">Nucleotide-binding</keyword>
<dbReference type="Gene3D" id="3.40.1190.20">
    <property type="match status" value="1"/>
</dbReference>
<evidence type="ECO:0000256" key="3">
    <source>
        <dbReference type="ARBA" id="ARBA00022741"/>
    </source>
</evidence>
<evidence type="ECO:0000313" key="7">
    <source>
        <dbReference type="EMBL" id="MDF0600316.1"/>
    </source>
</evidence>
<keyword evidence="8" id="KW-1185">Reference proteome</keyword>
<dbReference type="GO" id="GO:0005829">
    <property type="term" value="C:cytosol"/>
    <property type="evidence" value="ECO:0007669"/>
    <property type="project" value="TreeGrafter"/>
</dbReference>
<dbReference type="CDD" id="cd01173">
    <property type="entry name" value="pyridoxal_pyridoxamine_kinase"/>
    <property type="match status" value="1"/>
</dbReference>
<proteinExistence type="predicted"/>
<organism evidence="7 8">
    <name type="scientific">Psychromarinibacter sediminicola</name>
    <dbReference type="NCBI Taxonomy" id="3033385"/>
    <lineage>
        <taxon>Bacteria</taxon>
        <taxon>Pseudomonadati</taxon>
        <taxon>Pseudomonadota</taxon>
        <taxon>Alphaproteobacteria</taxon>
        <taxon>Rhodobacterales</taxon>
        <taxon>Paracoccaceae</taxon>
        <taxon>Psychromarinibacter</taxon>
    </lineage>
</organism>
<name>A0AAE3NQS3_9RHOB</name>
<dbReference type="InterPro" id="IPR004625">
    <property type="entry name" value="PyrdxlKinase"/>
</dbReference>
<dbReference type="EMBL" id="JARGYC010000011">
    <property type="protein sequence ID" value="MDF0600316.1"/>
    <property type="molecule type" value="Genomic_DNA"/>
</dbReference>
<dbReference type="Proteomes" id="UP001220964">
    <property type="component" value="Unassembled WGS sequence"/>
</dbReference>
<evidence type="ECO:0000256" key="5">
    <source>
        <dbReference type="ARBA" id="ARBA00022840"/>
    </source>
</evidence>
<protein>
    <recommendedName>
        <fullName evidence="1">pyridoxal kinase</fullName>
        <ecNumber evidence="1">2.7.1.35</ecNumber>
    </recommendedName>
</protein>
<comment type="caution">
    <text evidence="7">The sequence shown here is derived from an EMBL/GenBank/DDBJ whole genome shotgun (WGS) entry which is preliminary data.</text>
</comment>
<keyword evidence="5" id="KW-0067">ATP-binding</keyword>
<dbReference type="SUPFAM" id="SSF53613">
    <property type="entry name" value="Ribokinase-like"/>
    <property type="match status" value="1"/>
</dbReference>
<keyword evidence="4 7" id="KW-0418">Kinase</keyword>
<dbReference type="AlphaFoldDB" id="A0AAE3NQS3"/>
<reference evidence="7" key="1">
    <citation type="submission" date="2023-03" db="EMBL/GenBank/DDBJ databases">
        <title>Multiphase analysis and comparison of six strains from genera Psychromarinibacter, Lutimaribacter, and Maritimibacter, including a novel species: Psychromarinibacter sediminicola sp. nov.</title>
        <authorList>
            <person name="Wang Y.-H."/>
            <person name="Ye M.-Q."/>
            <person name="Du Z.-J."/>
        </authorList>
    </citation>
    <scope>NUCLEOTIDE SEQUENCE</scope>
    <source>
        <strain evidence="7">C21-152</strain>
    </source>
</reference>
<dbReference type="InterPro" id="IPR013749">
    <property type="entry name" value="PM/HMP-P_kinase-1"/>
</dbReference>
<dbReference type="EC" id="2.7.1.35" evidence="1"/>
<dbReference type="PANTHER" id="PTHR10534">
    <property type="entry name" value="PYRIDOXAL KINASE"/>
    <property type="match status" value="1"/>
</dbReference>
<gene>
    <name evidence="7" type="ORF">P1J78_06205</name>
</gene>
<accession>A0AAE3NQS3</accession>
<evidence type="ECO:0000313" key="8">
    <source>
        <dbReference type="Proteomes" id="UP001220964"/>
    </source>
</evidence>
<sequence>MARILILSSWVAHGHVGLSAAAPVLQALGHTVTQLPTVVLSNHPGWPRAAGHPVPPETLAEMVDALDANGFLHGQDAVLTGYLPGAAHVAFAADLVDRLRAAAERPLRVVVDPVLGDAPKGLYLPEDAAAALRDRLVPLADVLTPNLFELGWLAGGPAETRDSARTAAQGLMGAGRARTIHVTSVPDGPARTGVLTVTRDGAELLGRPLRDGVPHGVGDVFAALIAAGLPARAALGHLDALIEASLGAPHLRIAEAAQSWTRPAATLPPA</sequence>
<evidence type="ECO:0000256" key="1">
    <source>
        <dbReference type="ARBA" id="ARBA00012104"/>
    </source>
</evidence>
<feature type="domain" description="Pyridoxamine kinase/Phosphomethylpyrimidine kinase" evidence="6">
    <location>
        <begin position="26"/>
        <end position="233"/>
    </location>
</feature>
<dbReference type="InterPro" id="IPR029056">
    <property type="entry name" value="Ribokinase-like"/>
</dbReference>
<keyword evidence="2" id="KW-0808">Transferase</keyword>
<dbReference type="RefSeq" id="WP_275566459.1">
    <property type="nucleotide sequence ID" value="NZ_JARGYC010000011.1"/>
</dbReference>
<dbReference type="GO" id="GO:0008478">
    <property type="term" value="F:pyridoxal kinase activity"/>
    <property type="evidence" value="ECO:0007669"/>
    <property type="project" value="UniProtKB-EC"/>
</dbReference>
<evidence type="ECO:0000259" key="6">
    <source>
        <dbReference type="Pfam" id="PF08543"/>
    </source>
</evidence>